<dbReference type="CDD" id="cd21141">
    <property type="entry name" value="Cas6_III-like"/>
    <property type="match status" value="1"/>
</dbReference>
<protein>
    <submittedName>
        <fullName evidence="2">CRISPR system precrRNA processing endoribonuclease RAMP protein Cas6</fullName>
    </submittedName>
</protein>
<dbReference type="EMBL" id="DSMG01000207">
    <property type="protein sequence ID" value="HDX33818.1"/>
    <property type="molecule type" value="Genomic_DNA"/>
</dbReference>
<dbReference type="Gene3D" id="3.30.70.1890">
    <property type="match status" value="1"/>
</dbReference>
<evidence type="ECO:0000259" key="1">
    <source>
        <dbReference type="Pfam" id="PF10040"/>
    </source>
</evidence>
<dbReference type="AlphaFoldDB" id="A0A7C1FSB0"/>
<dbReference type="Gene3D" id="3.30.70.1900">
    <property type="match status" value="1"/>
</dbReference>
<accession>A0A7C1FSB0</accession>
<comment type="caution">
    <text evidence="2">The sequence shown here is derived from an EMBL/GenBank/DDBJ whole genome shotgun (WGS) entry which is preliminary data.</text>
</comment>
<gene>
    <name evidence="2" type="ORF">ENQ20_20400</name>
</gene>
<dbReference type="Pfam" id="PF10040">
    <property type="entry name" value="CRISPR_Cas6"/>
    <property type="match status" value="1"/>
</dbReference>
<organism evidence="2">
    <name type="scientific">Caldilinea aerophila</name>
    <dbReference type="NCBI Taxonomy" id="133453"/>
    <lineage>
        <taxon>Bacteria</taxon>
        <taxon>Bacillati</taxon>
        <taxon>Chloroflexota</taxon>
        <taxon>Caldilineae</taxon>
        <taxon>Caldilineales</taxon>
        <taxon>Caldilineaceae</taxon>
        <taxon>Caldilinea</taxon>
    </lineage>
</organism>
<dbReference type="InterPro" id="IPR045747">
    <property type="entry name" value="CRISPR-assoc_prot_Cas6_N_sf"/>
</dbReference>
<sequence length="303" mass="33142">MVLVWAGPGGFFFCDSDDTGQAKGLCTQGTRCSMLISIVLKLVSPTVKTLPGFLGRANYAATLARLGEFDPALAQRIHDSDGPKPLTCSSLLNLQGGAKGITVSPEMPVQVRITGLIPEVSALLTRALIEQPPETWELEDHRFLVQEVICDPAQHVWSGRTSYELLAAAQLTRFEEPDRQVTLEFVSPTAFKSKEMTVPVPLPGLVFGSLVERWNAFSPLTLSPEMRRYGEEVMAISRYRLESRPVVAKDGGQRIGGVGHVTYRALSGDRYWLGLMNMLADFALYGGVGSQTATGMGQARRRR</sequence>
<dbReference type="InterPro" id="IPR019267">
    <property type="entry name" value="CRISPR-assoc_Cas6_C"/>
</dbReference>
<reference evidence="2" key="1">
    <citation type="journal article" date="2020" name="mSystems">
        <title>Genome- and Community-Level Interaction Insights into Carbon Utilization and Element Cycling Functions of Hydrothermarchaeota in Hydrothermal Sediment.</title>
        <authorList>
            <person name="Zhou Z."/>
            <person name="Liu Y."/>
            <person name="Xu W."/>
            <person name="Pan J."/>
            <person name="Luo Z.H."/>
            <person name="Li M."/>
        </authorList>
    </citation>
    <scope>NUCLEOTIDE SEQUENCE [LARGE SCALE GENOMIC DNA]</scope>
    <source>
        <strain evidence="2">SpSt-289</strain>
    </source>
</reference>
<proteinExistence type="predicted"/>
<evidence type="ECO:0000313" key="2">
    <source>
        <dbReference type="EMBL" id="HDX33818.1"/>
    </source>
</evidence>
<feature type="domain" description="CRISPR-associated protein Cas6 C-terminal" evidence="1">
    <location>
        <begin position="183"/>
        <end position="298"/>
    </location>
</feature>
<name>A0A7C1FSB0_9CHLR</name>